<dbReference type="InterPro" id="IPR028730">
    <property type="entry name" value="ZFYVE26"/>
</dbReference>
<dbReference type="GO" id="GO:0005765">
    <property type="term" value="C:lysosomal membrane"/>
    <property type="evidence" value="ECO:0007669"/>
    <property type="project" value="TreeGrafter"/>
</dbReference>
<dbReference type="Proteomes" id="UP001174909">
    <property type="component" value="Unassembled WGS sequence"/>
</dbReference>
<feature type="domain" description="ZFYVE26-like TPR repeats" evidence="1">
    <location>
        <begin position="26"/>
        <end position="147"/>
    </location>
</feature>
<dbReference type="PANTHER" id="PTHR46591:SF1">
    <property type="entry name" value="ZINC FINGER FYVE DOMAIN-CONTAINING PROTEIN 26"/>
    <property type="match status" value="1"/>
</dbReference>
<gene>
    <name evidence="2" type="ORF">GBAR_LOCUS3432</name>
</gene>
<dbReference type="InterPro" id="IPR057946">
    <property type="entry name" value="TPR_ZFYVE26"/>
</dbReference>
<dbReference type="PANTHER" id="PTHR46591">
    <property type="entry name" value="ZINC FINGER FYVE DOMAIN-CONTAINING PROTEIN 26"/>
    <property type="match status" value="1"/>
</dbReference>
<dbReference type="GO" id="GO:0032266">
    <property type="term" value="F:phosphatidylinositol-3-phosphate binding"/>
    <property type="evidence" value="ECO:0007669"/>
    <property type="project" value="InterPro"/>
</dbReference>
<sequence>MVVQRYGRMLHTAGSPSSRRTDCPLSNIFCETSRGLAGALRYSDIRVLLECANKSSFASDSLNDEILMAAIKVLASHSKETKQVEKLVNLLRNERSKIKALVQCGKLKNAYLTAIKSRLVDEVVNISQIAEKAGQLPVRDICEKWLQANGIPRRT</sequence>
<evidence type="ECO:0000313" key="3">
    <source>
        <dbReference type="Proteomes" id="UP001174909"/>
    </source>
</evidence>
<dbReference type="GO" id="GO:0000724">
    <property type="term" value="P:double-strand break repair via homologous recombination"/>
    <property type="evidence" value="ECO:0007669"/>
    <property type="project" value="InterPro"/>
</dbReference>
<dbReference type="Pfam" id="PF25569">
    <property type="entry name" value="TPR_ZFYVE26"/>
    <property type="match status" value="1"/>
</dbReference>
<dbReference type="GO" id="GO:0030496">
    <property type="term" value="C:midbody"/>
    <property type="evidence" value="ECO:0007669"/>
    <property type="project" value="TreeGrafter"/>
</dbReference>
<accession>A0AA35R444</accession>
<organism evidence="2 3">
    <name type="scientific">Geodia barretti</name>
    <name type="common">Barrett's horny sponge</name>
    <dbReference type="NCBI Taxonomy" id="519541"/>
    <lineage>
        <taxon>Eukaryota</taxon>
        <taxon>Metazoa</taxon>
        <taxon>Porifera</taxon>
        <taxon>Demospongiae</taxon>
        <taxon>Heteroscleromorpha</taxon>
        <taxon>Tetractinellida</taxon>
        <taxon>Astrophorina</taxon>
        <taxon>Geodiidae</taxon>
        <taxon>Geodia</taxon>
    </lineage>
</organism>
<dbReference type="GO" id="GO:0005813">
    <property type="term" value="C:centrosome"/>
    <property type="evidence" value="ECO:0007669"/>
    <property type="project" value="TreeGrafter"/>
</dbReference>
<reference evidence="2" key="1">
    <citation type="submission" date="2023-03" db="EMBL/GenBank/DDBJ databases">
        <authorList>
            <person name="Steffen K."/>
            <person name="Cardenas P."/>
        </authorList>
    </citation>
    <scope>NUCLEOTIDE SEQUENCE</scope>
</reference>
<dbReference type="AlphaFoldDB" id="A0AA35R444"/>
<dbReference type="GO" id="GO:0000281">
    <property type="term" value="P:mitotic cytokinesis"/>
    <property type="evidence" value="ECO:0007669"/>
    <property type="project" value="InterPro"/>
</dbReference>
<evidence type="ECO:0000259" key="1">
    <source>
        <dbReference type="Pfam" id="PF25569"/>
    </source>
</evidence>
<name>A0AA35R444_GEOBA</name>
<comment type="caution">
    <text evidence="2">The sequence shown here is derived from an EMBL/GenBank/DDBJ whole genome shotgun (WGS) entry which is preliminary data.</text>
</comment>
<proteinExistence type="predicted"/>
<dbReference type="EMBL" id="CASHTH010000488">
    <property type="protein sequence ID" value="CAI8002629.1"/>
    <property type="molecule type" value="Genomic_DNA"/>
</dbReference>
<evidence type="ECO:0000313" key="2">
    <source>
        <dbReference type="EMBL" id="CAI8002629.1"/>
    </source>
</evidence>
<keyword evidence="3" id="KW-1185">Reference proteome</keyword>
<dbReference type="GO" id="GO:0032465">
    <property type="term" value="P:regulation of cytokinesis"/>
    <property type="evidence" value="ECO:0007669"/>
    <property type="project" value="TreeGrafter"/>
</dbReference>
<protein>
    <submittedName>
        <fullName evidence="2">Zinc finger FYVE domain-containing protein 26</fullName>
    </submittedName>
</protein>